<dbReference type="InterPro" id="IPR010321">
    <property type="entry name" value="DUF922"/>
</dbReference>
<name>A0A1H4ZPN3_9PSED</name>
<proteinExistence type="predicted"/>
<dbReference type="AlphaFoldDB" id="A0A1H4ZPN3"/>
<accession>A0A1H4ZPN3</accession>
<keyword evidence="2" id="KW-1185">Reference proteome</keyword>
<evidence type="ECO:0000313" key="1">
    <source>
        <dbReference type="EMBL" id="SED31434.1"/>
    </source>
</evidence>
<gene>
    <name evidence="1" type="ORF">SAMN05216178_6744</name>
</gene>
<dbReference type="GO" id="GO:0006508">
    <property type="term" value="P:proteolysis"/>
    <property type="evidence" value="ECO:0007669"/>
    <property type="project" value="UniProtKB-KW"/>
</dbReference>
<reference evidence="2" key="1">
    <citation type="submission" date="2016-10" db="EMBL/GenBank/DDBJ databases">
        <authorList>
            <person name="Varghese N."/>
            <person name="Submissions S."/>
        </authorList>
    </citation>
    <scope>NUCLEOTIDE SEQUENCE [LARGE SCALE GENOMIC DNA]</scope>
    <source>
        <strain evidence="2">DSM 9751</strain>
    </source>
</reference>
<dbReference type="EMBL" id="FNTJ01000003">
    <property type="protein sequence ID" value="SED31434.1"/>
    <property type="molecule type" value="Genomic_DNA"/>
</dbReference>
<dbReference type="RefSeq" id="WP_092320723.1">
    <property type="nucleotide sequence ID" value="NZ_FNTJ01000003.1"/>
</dbReference>
<organism evidence="1 2">
    <name type="scientific">Pseudomonas saponiphila</name>
    <dbReference type="NCBI Taxonomy" id="556534"/>
    <lineage>
        <taxon>Bacteria</taxon>
        <taxon>Pseudomonadati</taxon>
        <taxon>Pseudomonadota</taxon>
        <taxon>Gammaproteobacteria</taxon>
        <taxon>Pseudomonadales</taxon>
        <taxon>Pseudomonadaceae</taxon>
        <taxon>Pseudomonas</taxon>
    </lineage>
</organism>
<dbReference type="Proteomes" id="UP000198982">
    <property type="component" value="Unassembled WGS sequence"/>
</dbReference>
<sequence length="192" mass="21780">MLLASHQAKAKPVTDFELQHYEVTGSTIAEIKRSMAKKSPIRTGNKGFGGVTVWSLDTTYTTVETPDGGCEVRDPKVFLKVKIVLPKLRPGPRLSRQARAEWERFLGALRAHEMLHAKNGLYTAETIEKRMTNLRTKVSCHRTKEVLNQGSQALISNITQRDRDMDRDTRHGETQGAYLDDRVDLHQQAVRR</sequence>
<keyword evidence="1" id="KW-0378">Hydrolase</keyword>
<dbReference type="Pfam" id="PF06037">
    <property type="entry name" value="DUF922"/>
    <property type="match status" value="1"/>
</dbReference>
<keyword evidence="1" id="KW-0645">Protease</keyword>
<evidence type="ECO:0000313" key="2">
    <source>
        <dbReference type="Proteomes" id="UP000198982"/>
    </source>
</evidence>
<protein>
    <submittedName>
        <fullName evidence="1">Predicted secreted Zn-dependent protease</fullName>
    </submittedName>
</protein>
<dbReference type="GO" id="GO:0008233">
    <property type="term" value="F:peptidase activity"/>
    <property type="evidence" value="ECO:0007669"/>
    <property type="project" value="UniProtKB-KW"/>
</dbReference>